<proteinExistence type="predicted"/>
<evidence type="ECO:0000313" key="1">
    <source>
        <dbReference type="EMBL" id="CAB0003388.1"/>
    </source>
</evidence>
<name>A0A6H5GI04_9HEMI</name>
<sequence>MKTGSAGAWTIRIVTPTILLLKLHHPWHLESISQNGIRSPTMGSMKKIFRLSVSFCLSSPENPIGIEETWAWSYFSGSQSIFDPILLSQIRFENHAGGLFSRMFAIKEIRIMEVHTCGCNS</sequence>
<accession>A0A6H5GI04</accession>
<dbReference type="EMBL" id="CADCXU010013472">
    <property type="protein sequence ID" value="CAB0003388.1"/>
    <property type="molecule type" value="Genomic_DNA"/>
</dbReference>
<organism evidence="1 2">
    <name type="scientific">Nesidiocoris tenuis</name>
    <dbReference type="NCBI Taxonomy" id="355587"/>
    <lineage>
        <taxon>Eukaryota</taxon>
        <taxon>Metazoa</taxon>
        <taxon>Ecdysozoa</taxon>
        <taxon>Arthropoda</taxon>
        <taxon>Hexapoda</taxon>
        <taxon>Insecta</taxon>
        <taxon>Pterygota</taxon>
        <taxon>Neoptera</taxon>
        <taxon>Paraneoptera</taxon>
        <taxon>Hemiptera</taxon>
        <taxon>Heteroptera</taxon>
        <taxon>Panheteroptera</taxon>
        <taxon>Cimicomorpha</taxon>
        <taxon>Miridae</taxon>
        <taxon>Dicyphina</taxon>
        <taxon>Nesidiocoris</taxon>
    </lineage>
</organism>
<evidence type="ECO:0000313" key="2">
    <source>
        <dbReference type="Proteomes" id="UP000479000"/>
    </source>
</evidence>
<reference evidence="1 2" key="1">
    <citation type="submission" date="2020-02" db="EMBL/GenBank/DDBJ databases">
        <authorList>
            <person name="Ferguson B K."/>
        </authorList>
    </citation>
    <scope>NUCLEOTIDE SEQUENCE [LARGE SCALE GENOMIC DNA]</scope>
</reference>
<dbReference type="Proteomes" id="UP000479000">
    <property type="component" value="Unassembled WGS sequence"/>
</dbReference>
<gene>
    <name evidence="1" type="ORF">NTEN_LOCUS8924</name>
</gene>
<keyword evidence="2" id="KW-1185">Reference proteome</keyword>
<dbReference type="AlphaFoldDB" id="A0A6H5GI04"/>
<protein>
    <submittedName>
        <fullName evidence="1">Uncharacterized protein</fullName>
    </submittedName>
</protein>